<dbReference type="InterPro" id="IPR033454">
    <property type="entry name" value="RecG_wedge"/>
</dbReference>
<name>A0A7V3YFB0_9BACT</name>
<dbReference type="GO" id="GO:0016787">
    <property type="term" value="F:hydrolase activity"/>
    <property type="evidence" value="ECO:0007669"/>
    <property type="project" value="UniProtKB-KW"/>
</dbReference>
<keyword evidence="9 15" id="KW-0233">DNA recombination</keyword>
<reference evidence="18" key="1">
    <citation type="journal article" date="2020" name="mSystems">
        <title>Genome- and Community-Level Interaction Insights into Carbon Utilization and Element Cycling Functions of Hydrothermarchaeota in Hydrothermal Sediment.</title>
        <authorList>
            <person name="Zhou Z."/>
            <person name="Liu Y."/>
            <person name="Xu W."/>
            <person name="Pan J."/>
            <person name="Luo Z.H."/>
            <person name="Li M."/>
        </authorList>
    </citation>
    <scope>NUCLEOTIDE SEQUENCE [LARGE SCALE GENOMIC DNA]</scope>
    <source>
        <strain evidence="18">SpSt-747</strain>
    </source>
</reference>
<dbReference type="SMART" id="SM00490">
    <property type="entry name" value="HELICc"/>
    <property type="match status" value="1"/>
</dbReference>
<protein>
    <recommendedName>
        <fullName evidence="2 15">ATP-dependent DNA helicase RecG</fullName>
        <ecNumber evidence="13 15">5.6.2.4</ecNumber>
    </recommendedName>
</protein>
<dbReference type="InterPro" id="IPR027417">
    <property type="entry name" value="P-loop_NTPase"/>
</dbReference>
<dbReference type="PANTHER" id="PTHR47964">
    <property type="entry name" value="ATP-DEPENDENT DNA HELICASE HOMOLOG RECG, CHLOROPLASTIC"/>
    <property type="match status" value="1"/>
</dbReference>
<dbReference type="EMBL" id="DTFV01000033">
    <property type="protein sequence ID" value="HGI30050.1"/>
    <property type="molecule type" value="Genomic_DNA"/>
</dbReference>
<keyword evidence="8" id="KW-0238">DNA-binding</keyword>
<accession>A0A7V3YFB0</accession>
<feature type="domain" description="Helicase ATP-binding" evidence="16">
    <location>
        <begin position="368"/>
        <end position="528"/>
    </location>
</feature>
<dbReference type="NCBIfam" id="NF008165">
    <property type="entry name" value="PRK10917.1-3"/>
    <property type="match status" value="1"/>
</dbReference>
<evidence type="ECO:0000256" key="9">
    <source>
        <dbReference type="ARBA" id="ARBA00023172"/>
    </source>
</evidence>
<dbReference type="Pfam" id="PF00270">
    <property type="entry name" value="DEAD"/>
    <property type="match status" value="1"/>
</dbReference>
<dbReference type="GO" id="GO:0006281">
    <property type="term" value="P:DNA repair"/>
    <property type="evidence" value="ECO:0007669"/>
    <property type="project" value="UniProtKB-UniRule"/>
</dbReference>
<dbReference type="InterPro" id="IPR011545">
    <property type="entry name" value="DEAD/DEAH_box_helicase_dom"/>
</dbReference>
<dbReference type="SUPFAM" id="SSF50249">
    <property type="entry name" value="Nucleic acid-binding proteins"/>
    <property type="match status" value="1"/>
</dbReference>
<sequence length="779" mass="88277">MARCSKEVVLRVIEQEKKKLDNTSVFGGFSRFLKGWLQKEGNHPEEWLGQLESYESLPREERRRLLLTIESALRAGSALGKGVSSKPQKFVPSLAHPVRYLKGVGPALEKKLNRLEISTVEDLLFFFPRTYRDRGTIKPIRSLQGVGIETVEGQVVQHKIEPTRRGPLLKVVVSDGTGEIRLVCFNRGYLARVLKRGTWVRVSGNFRYAFGAWETATFEYEVGKLRTTDFERLVPVYPLTEGLTPKKLRAVILSALETCLHEVPEILPPALRERLQIPTRREAIRELHLPSTASLEELQARRSPAHLALILEEFLLFALSLKIRRRNLETLRVPPCPLESPLVERFVRSLPFSLTEAQKRVCLEIARDLASGRVMNRLVQGDVGSGKTIVAVISALRVVETGRQVAFMVPTEILAEQHYSRFRELLVALGVRVGLLKGGSTKEKRQLLEAIRKKEVDIVIGTHALIEEKVVFADLGLVIVDEQHRFGVLQRAKLREKAAVPHTLVMTATPIPRTLALTLYGDLDVSVVDEKPAGRKPTRTLCFSLEERFKAYSRVRKLLREGRQAYVVCPAIEESEEEIANVQEVFEELQKKWLSGFRIEVIHGKLPSREKEDIMHRFSRGDVDVLVATSVIEVGIDVPRASVMVVENAERFGLAQLHQLRGRIGRGSEEGVCILLAALSGENVRKRMAILTATDDGFRIAEEDLRLRGPGEFYGVRQHGVPEFHLADPFADWPLLERAHQEAERIIAEDPFLERPEYRPLRQEIERRFGRYLEFGEVG</sequence>
<comment type="function">
    <text evidence="15">Plays a critical role in recombination and DNA repair. Helps process Holliday junction intermediates to mature products by catalyzing branch migration. Has replication fork regression activity, unwinds stalled or blocked replication forks to make a HJ that can be resolved. Has a DNA unwinding activity characteristic of a DNA helicase with 3'-5' polarity.</text>
</comment>
<evidence type="ECO:0000256" key="14">
    <source>
        <dbReference type="ARBA" id="ARBA00048988"/>
    </source>
</evidence>
<dbReference type="Pfam" id="PF19833">
    <property type="entry name" value="RecG_dom3_C"/>
    <property type="match status" value="1"/>
</dbReference>
<dbReference type="AlphaFoldDB" id="A0A7V3YFB0"/>
<comment type="catalytic activity">
    <reaction evidence="12 15">
        <text>Couples ATP hydrolysis with the unwinding of duplex DNA by translocating in the 3'-5' direction.</text>
        <dbReference type="EC" id="5.6.2.4"/>
    </reaction>
</comment>
<keyword evidence="5 15" id="KW-0378">Hydrolase</keyword>
<dbReference type="InterPro" id="IPR047112">
    <property type="entry name" value="RecG/Mfd"/>
</dbReference>
<dbReference type="GO" id="GO:0005524">
    <property type="term" value="F:ATP binding"/>
    <property type="evidence" value="ECO:0007669"/>
    <property type="project" value="UniProtKB-KW"/>
</dbReference>
<organism evidence="18">
    <name type="scientific">Candidatus Caldatribacterium californiense</name>
    <dbReference type="NCBI Taxonomy" id="1454726"/>
    <lineage>
        <taxon>Bacteria</taxon>
        <taxon>Pseudomonadati</taxon>
        <taxon>Atribacterota</taxon>
        <taxon>Atribacteria</taxon>
        <taxon>Atribacterales</taxon>
        <taxon>Candidatus Caldatribacteriaceae</taxon>
        <taxon>Candidatus Caldatribacterium</taxon>
    </lineage>
</organism>
<evidence type="ECO:0000256" key="6">
    <source>
        <dbReference type="ARBA" id="ARBA00022806"/>
    </source>
</evidence>
<dbReference type="Gene3D" id="3.40.50.300">
    <property type="entry name" value="P-loop containing nucleotide triphosphate hydrolases"/>
    <property type="match status" value="2"/>
</dbReference>
<evidence type="ECO:0000256" key="1">
    <source>
        <dbReference type="ARBA" id="ARBA00007504"/>
    </source>
</evidence>
<dbReference type="SMART" id="SM00487">
    <property type="entry name" value="DEXDc"/>
    <property type="match status" value="1"/>
</dbReference>
<dbReference type="Pfam" id="PF17191">
    <property type="entry name" value="RecG_wedge"/>
    <property type="match status" value="1"/>
</dbReference>
<evidence type="ECO:0000259" key="17">
    <source>
        <dbReference type="PROSITE" id="PS51194"/>
    </source>
</evidence>
<keyword evidence="11" id="KW-0413">Isomerase</keyword>
<dbReference type="GO" id="GO:0003677">
    <property type="term" value="F:DNA binding"/>
    <property type="evidence" value="ECO:0007669"/>
    <property type="project" value="UniProtKB-KW"/>
</dbReference>
<evidence type="ECO:0000256" key="7">
    <source>
        <dbReference type="ARBA" id="ARBA00022840"/>
    </source>
</evidence>
<evidence type="ECO:0000256" key="10">
    <source>
        <dbReference type="ARBA" id="ARBA00023204"/>
    </source>
</evidence>
<dbReference type="PANTHER" id="PTHR47964:SF1">
    <property type="entry name" value="ATP-DEPENDENT DNA HELICASE HOMOLOG RECG, CHLOROPLASTIC"/>
    <property type="match status" value="1"/>
</dbReference>
<dbReference type="InterPro" id="IPR004609">
    <property type="entry name" value="ATP-dep_DNA_helicase_RecG"/>
</dbReference>
<dbReference type="CDD" id="cd17992">
    <property type="entry name" value="DEXHc_RecG"/>
    <property type="match status" value="1"/>
</dbReference>
<dbReference type="InterPro" id="IPR012340">
    <property type="entry name" value="NA-bd_OB-fold"/>
</dbReference>
<dbReference type="EC" id="5.6.2.4" evidence="13 15"/>
<evidence type="ECO:0000256" key="8">
    <source>
        <dbReference type="ARBA" id="ARBA00023125"/>
    </source>
</evidence>
<evidence type="ECO:0000256" key="11">
    <source>
        <dbReference type="ARBA" id="ARBA00023235"/>
    </source>
</evidence>
<evidence type="ECO:0000256" key="3">
    <source>
        <dbReference type="ARBA" id="ARBA00022741"/>
    </source>
</evidence>
<evidence type="ECO:0000256" key="15">
    <source>
        <dbReference type="RuleBase" id="RU363016"/>
    </source>
</evidence>
<keyword evidence="4 15" id="KW-0227">DNA damage</keyword>
<keyword evidence="10 15" id="KW-0234">DNA repair</keyword>
<dbReference type="InterPro" id="IPR014001">
    <property type="entry name" value="Helicase_ATP-bd"/>
</dbReference>
<evidence type="ECO:0000259" key="16">
    <source>
        <dbReference type="PROSITE" id="PS51192"/>
    </source>
</evidence>
<gene>
    <name evidence="18" type="primary">recG</name>
    <name evidence="18" type="ORF">ENV30_01865</name>
</gene>
<dbReference type="Pfam" id="PF00271">
    <property type="entry name" value="Helicase_C"/>
    <property type="match status" value="1"/>
</dbReference>
<dbReference type="CDD" id="cd04488">
    <property type="entry name" value="RecG_wedge_OBF"/>
    <property type="match status" value="1"/>
</dbReference>
<evidence type="ECO:0000256" key="12">
    <source>
        <dbReference type="ARBA" id="ARBA00034617"/>
    </source>
</evidence>
<comment type="caution">
    <text evidence="18">The sequence shown here is derived from an EMBL/GenBank/DDBJ whole genome shotgun (WGS) entry which is preliminary data.</text>
</comment>
<comment type="similarity">
    <text evidence="1 15">Belongs to the helicase family. RecG subfamily.</text>
</comment>
<dbReference type="GO" id="GO:0006310">
    <property type="term" value="P:DNA recombination"/>
    <property type="evidence" value="ECO:0007669"/>
    <property type="project" value="UniProtKB-UniRule"/>
</dbReference>
<evidence type="ECO:0000256" key="5">
    <source>
        <dbReference type="ARBA" id="ARBA00022801"/>
    </source>
</evidence>
<evidence type="ECO:0000256" key="2">
    <source>
        <dbReference type="ARBA" id="ARBA00017846"/>
    </source>
</evidence>
<dbReference type="PROSITE" id="PS51194">
    <property type="entry name" value="HELICASE_CTER"/>
    <property type="match status" value="1"/>
</dbReference>
<feature type="domain" description="Helicase C-terminal" evidence="17">
    <location>
        <begin position="554"/>
        <end position="706"/>
    </location>
</feature>
<keyword evidence="6 15" id="KW-0347">Helicase</keyword>
<keyword evidence="3 15" id="KW-0547">Nucleotide-binding</keyword>
<dbReference type="NCBIfam" id="TIGR00643">
    <property type="entry name" value="recG"/>
    <property type="match status" value="1"/>
</dbReference>
<dbReference type="SUPFAM" id="SSF52540">
    <property type="entry name" value="P-loop containing nucleoside triphosphate hydrolases"/>
    <property type="match status" value="2"/>
</dbReference>
<evidence type="ECO:0000256" key="4">
    <source>
        <dbReference type="ARBA" id="ARBA00022763"/>
    </source>
</evidence>
<proteinExistence type="inferred from homology"/>
<dbReference type="PROSITE" id="PS51192">
    <property type="entry name" value="HELICASE_ATP_BIND_1"/>
    <property type="match status" value="1"/>
</dbReference>
<dbReference type="InterPro" id="IPR045562">
    <property type="entry name" value="RecG_dom3_C"/>
</dbReference>
<dbReference type="InterPro" id="IPR001650">
    <property type="entry name" value="Helicase_C-like"/>
</dbReference>
<evidence type="ECO:0000256" key="13">
    <source>
        <dbReference type="ARBA" id="ARBA00034808"/>
    </source>
</evidence>
<keyword evidence="7 15" id="KW-0067">ATP-binding</keyword>
<comment type="catalytic activity">
    <reaction evidence="14 15">
        <text>ATP + H2O = ADP + phosphate + H(+)</text>
        <dbReference type="Rhea" id="RHEA:13065"/>
        <dbReference type="ChEBI" id="CHEBI:15377"/>
        <dbReference type="ChEBI" id="CHEBI:15378"/>
        <dbReference type="ChEBI" id="CHEBI:30616"/>
        <dbReference type="ChEBI" id="CHEBI:43474"/>
        <dbReference type="ChEBI" id="CHEBI:456216"/>
        <dbReference type="EC" id="5.6.2.4"/>
    </reaction>
</comment>
<evidence type="ECO:0000313" key="18">
    <source>
        <dbReference type="EMBL" id="HGI30050.1"/>
    </source>
</evidence>
<dbReference type="GO" id="GO:0043138">
    <property type="term" value="F:3'-5' DNA helicase activity"/>
    <property type="evidence" value="ECO:0007669"/>
    <property type="project" value="UniProtKB-EC"/>
</dbReference>
<dbReference type="Gene3D" id="2.40.50.140">
    <property type="entry name" value="Nucleic acid-binding proteins"/>
    <property type="match status" value="1"/>
</dbReference>
<dbReference type="NCBIfam" id="NF008168">
    <property type="entry name" value="PRK10917.2-2"/>
    <property type="match status" value="1"/>
</dbReference>